<dbReference type="InterPro" id="IPR019716">
    <property type="entry name" value="Ribosomal_mL53"/>
</dbReference>
<dbReference type="GO" id="GO:0005762">
    <property type="term" value="C:mitochondrial large ribosomal subunit"/>
    <property type="evidence" value="ECO:0007669"/>
    <property type="project" value="TreeGrafter"/>
</dbReference>
<protein>
    <recommendedName>
        <fullName evidence="7">Large ribosomal subunit protein mL53</fullName>
    </recommendedName>
    <alternativeName>
        <fullName evidence="8">39S ribosomal protein L53, mitochondrial</fullName>
    </alternativeName>
</protein>
<evidence type="ECO:0000256" key="6">
    <source>
        <dbReference type="ARBA" id="ARBA00023274"/>
    </source>
</evidence>
<dbReference type="OrthoDB" id="6618793at2759"/>
<comment type="subcellular location">
    <subcellularLocation>
        <location evidence="1">Mitochondrion</location>
    </subcellularLocation>
</comment>
<dbReference type="Gene3D" id="3.40.30.10">
    <property type="entry name" value="Glutaredoxin"/>
    <property type="match status" value="1"/>
</dbReference>
<organism evidence="9 10">
    <name type="scientific">Magallana gigas</name>
    <name type="common">Pacific oyster</name>
    <name type="synonym">Crassostrea gigas</name>
    <dbReference type="NCBI Taxonomy" id="29159"/>
    <lineage>
        <taxon>Eukaryota</taxon>
        <taxon>Metazoa</taxon>
        <taxon>Spiralia</taxon>
        <taxon>Lophotrochozoa</taxon>
        <taxon>Mollusca</taxon>
        <taxon>Bivalvia</taxon>
        <taxon>Autobranchia</taxon>
        <taxon>Pteriomorphia</taxon>
        <taxon>Ostreida</taxon>
        <taxon>Ostreoidea</taxon>
        <taxon>Ostreidae</taxon>
        <taxon>Magallana</taxon>
    </lineage>
</organism>
<evidence type="ECO:0000256" key="4">
    <source>
        <dbReference type="ARBA" id="ARBA00022980"/>
    </source>
</evidence>
<dbReference type="EnsemblMetazoa" id="G5479.2">
    <property type="protein sequence ID" value="G5479.2:cds"/>
    <property type="gene ID" value="G5479"/>
</dbReference>
<sequence length="128" mass="14346">MKAKGVAVNFFIKKINLKPLKTIKFSFDPYHNGVRSIREMMCIVNSPKMIDTNQSIVTKVDIKSDRSNPEMKLDFADGQTVIFKTEHLSTMIIAQKLAKLCQERLETVTVGESAIFASAKPGKIGKKK</sequence>
<dbReference type="AlphaFoldDB" id="A0A8W8NE86"/>
<dbReference type="InterPro" id="IPR052473">
    <property type="entry name" value="mtLSU_mL53"/>
</dbReference>
<evidence type="ECO:0000256" key="7">
    <source>
        <dbReference type="ARBA" id="ARBA00035180"/>
    </source>
</evidence>
<keyword evidence="4" id="KW-0689">Ribosomal protein</keyword>
<dbReference type="Pfam" id="PF10780">
    <property type="entry name" value="MRP_L53"/>
    <property type="match status" value="1"/>
</dbReference>
<dbReference type="PANTHER" id="PTHR33618">
    <property type="entry name" value="39S RIBOSOMAL PROTEIN L53, MITOCHONDRIAL"/>
    <property type="match status" value="1"/>
</dbReference>
<keyword evidence="10" id="KW-1185">Reference proteome</keyword>
<evidence type="ECO:0000256" key="2">
    <source>
        <dbReference type="ARBA" id="ARBA00005557"/>
    </source>
</evidence>
<evidence type="ECO:0000313" key="10">
    <source>
        <dbReference type="Proteomes" id="UP000005408"/>
    </source>
</evidence>
<accession>A0A8W8NE86</accession>
<dbReference type="EnsemblMetazoa" id="G5479.1">
    <property type="protein sequence ID" value="G5479.1:cds"/>
    <property type="gene ID" value="G5479"/>
</dbReference>
<name>A0A8W8NE86_MAGGI</name>
<proteinExistence type="inferred from homology"/>
<keyword evidence="3" id="KW-0809">Transit peptide</keyword>
<keyword evidence="6" id="KW-0687">Ribonucleoprotein</keyword>
<evidence type="ECO:0000256" key="5">
    <source>
        <dbReference type="ARBA" id="ARBA00023128"/>
    </source>
</evidence>
<evidence type="ECO:0000256" key="8">
    <source>
        <dbReference type="ARBA" id="ARBA00042721"/>
    </source>
</evidence>
<dbReference type="PANTHER" id="PTHR33618:SF1">
    <property type="entry name" value="LARGE RIBOSOMAL SUBUNIT PROTEIN ML53"/>
    <property type="match status" value="1"/>
</dbReference>
<evidence type="ECO:0000313" key="9">
    <source>
        <dbReference type="EnsemblMetazoa" id="G5479.1:cds"/>
    </source>
</evidence>
<evidence type="ECO:0000256" key="1">
    <source>
        <dbReference type="ARBA" id="ARBA00004173"/>
    </source>
</evidence>
<dbReference type="Proteomes" id="UP000005408">
    <property type="component" value="Unassembled WGS sequence"/>
</dbReference>
<keyword evidence="5" id="KW-0496">Mitochondrion</keyword>
<comment type="similarity">
    <text evidence="2">Belongs to the mitochondrion-specific ribosomal protein mL53 family.</text>
</comment>
<reference evidence="9" key="1">
    <citation type="submission" date="2022-08" db="UniProtKB">
        <authorList>
            <consortium name="EnsemblMetazoa"/>
        </authorList>
    </citation>
    <scope>IDENTIFICATION</scope>
    <source>
        <strain evidence="9">05x7-T-G4-1.051#20</strain>
    </source>
</reference>
<evidence type="ECO:0000256" key="3">
    <source>
        <dbReference type="ARBA" id="ARBA00022946"/>
    </source>
</evidence>
<dbReference type="OMA" id="CKMWERI"/>